<evidence type="ECO:0000256" key="3">
    <source>
        <dbReference type="ARBA" id="ARBA00022553"/>
    </source>
</evidence>
<sequence>MRGWERSGQAAFNGLVLYVLSLVPGLVLFCAMVTVIPLVGIGVGLALVPLVAAKLRRYTDFQRWLIGRWTGTAIDSPHLDAPRRPAGRTSWWQDTVDVLSDPATWRDLGWLLANPVVAAFTAFLPAAFILEGVYGVLLAAGLWVPIHDEIGTEWYTFVPVSNWATAAAAGVLGLVYFAIGMRIARPLLRAHGVWSARLLEPTEKARLAQRVRRLTESRSDALDAQAAELRRIERDLHDGAQARLVAMGMSLGAIEHLLERDPARTRELLAAARADSARALAELRDLVRGIHPPVLADRGLVDAIRALALDHPLPVEVTAETTGRLDPPVESAAYFATSELLTNVAKHAGARQAWVDVRHGNGALRISVTDDGRGGASPDGDGLRGVERRIGAFDGILAVSSPPGGPTIVTLEIPCASSSPKTSLS</sequence>
<feature type="transmembrane region" description="Helical" evidence="9">
    <location>
        <begin position="12"/>
        <end position="29"/>
    </location>
</feature>
<evidence type="ECO:0000256" key="4">
    <source>
        <dbReference type="ARBA" id="ARBA00022679"/>
    </source>
</evidence>
<dbReference type="AlphaFoldDB" id="A0A7W3MTT4"/>
<feature type="transmembrane region" description="Helical" evidence="9">
    <location>
        <begin position="35"/>
        <end position="53"/>
    </location>
</feature>
<dbReference type="InterPro" id="IPR050482">
    <property type="entry name" value="Sensor_HK_TwoCompSys"/>
</dbReference>
<evidence type="ECO:0000256" key="9">
    <source>
        <dbReference type="SAM" id="Phobius"/>
    </source>
</evidence>
<dbReference type="PANTHER" id="PTHR24421:SF10">
    <property type="entry name" value="NITRATE_NITRITE SENSOR PROTEIN NARQ"/>
    <property type="match status" value="1"/>
</dbReference>
<dbReference type="Pfam" id="PF07730">
    <property type="entry name" value="HisKA_3"/>
    <property type="match status" value="1"/>
</dbReference>
<dbReference type="InterPro" id="IPR003594">
    <property type="entry name" value="HATPase_dom"/>
</dbReference>
<dbReference type="GO" id="GO:0005524">
    <property type="term" value="F:ATP binding"/>
    <property type="evidence" value="ECO:0007669"/>
    <property type="project" value="UniProtKB-KW"/>
</dbReference>
<keyword evidence="8" id="KW-0902">Two-component regulatory system</keyword>
<evidence type="ECO:0000256" key="7">
    <source>
        <dbReference type="ARBA" id="ARBA00022840"/>
    </source>
</evidence>
<evidence type="ECO:0000256" key="8">
    <source>
        <dbReference type="ARBA" id="ARBA00023012"/>
    </source>
</evidence>
<dbReference type="InterPro" id="IPR025828">
    <property type="entry name" value="Put_sensor_dom"/>
</dbReference>
<reference evidence="13 14" key="1">
    <citation type="submission" date="2020-08" db="EMBL/GenBank/DDBJ databases">
        <title>Sequencing the genomes of 1000 actinobacteria strains.</title>
        <authorList>
            <person name="Klenk H.-P."/>
        </authorList>
    </citation>
    <scope>NUCLEOTIDE SEQUENCE [LARGE SCALE GENOMIC DNA]</scope>
    <source>
        <strain evidence="13 14">DSM 45823</strain>
    </source>
</reference>
<dbReference type="EMBL" id="JACJII010000001">
    <property type="protein sequence ID" value="MBA9001774.1"/>
    <property type="molecule type" value="Genomic_DNA"/>
</dbReference>
<name>A0A7W3MTT4_9ACTN</name>
<evidence type="ECO:0000256" key="2">
    <source>
        <dbReference type="ARBA" id="ARBA00012438"/>
    </source>
</evidence>
<evidence type="ECO:0000256" key="5">
    <source>
        <dbReference type="ARBA" id="ARBA00022741"/>
    </source>
</evidence>
<evidence type="ECO:0000259" key="10">
    <source>
        <dbReference type="Pfam" id="PF02518"/>
    </source>
</evidence>
<dbReference type="PANTHER" id="PTHR24421">
    <property type="entry name" value="NITRATE/NITRITE SENSOR PROTEIN NARX-RELATED"/>
    <property type="match status" value="1"/>
</dbReference>
<evidence type="ECO:0000256" key="6">
    <source>
        <dbReference type="ARBA" id="ARBA00022777"/>
    </source>
</evidence>
<keyword evidence="4" id="KW-0808">Transferase</keyword>
<dbReference type="Proteomes" id="UP000539313">
    <property type="component" value="Unassembled WGS sequence"/>
</dbReference>
<keyword evidence="7" id="KW-0067">ATP-binding</keyword>
<evidence type="ECO:0000256" key="1">
    <source>
        <dbReference type="ARBA" id="ARBA00000085"/>
    </source>
</evidence>
<dbReference type="InterPro" id="IPR011712">
    <property type="entry name" value="Sig_transdc_His_kin_sub3_dim/P"/>
</dbReference>
<proteinExistence type="predicted"/>
<feature type="domain" description="Signal transduction histidine kinase subgroup 3 dimerisation and phosphoacceptor" evidence="11">
    <location>
        <begin position="228"/>
        <end position="295"/>
    </location>
</feature>
<evidence type="ECO:0000259" key="11">
    <source>
        <dbReference type="Pfam" id="PF07730"/>
    </source>
</evidence>
<feature type="domain" description="Putative sensor" evidence="12">
    <location>
        <begin position="19"/>
        <end position="199"/>
    </location>
</feature>
<dbReference type="InterPro" id="IPR036890">
    <property type="entry name" value="HATPase_C_sf"/>
</dbReference>
<dbReference type="Pfam" id="PF02518">
    <property type="entry name" value="HATPase_c"/>
    <property type="match status" value="1"/>
</dbReference>
<keyword evidence="14" id="KW-1185">Reference proteome</keyword>
<gene>
    <name evidence="13" type="ORF">HNR21_000656</name>
</gene>
<dbReference type="GO" id="GO:0016020">
    <property type="term" value="C:membrane"/>
    <property type="evidence" value="ECO:0007669"/>
    <property type="project" value="InterPro"/>
</dbReference>
<keyword evidence="3" id="KW-0597">Phosphoprotein</keyword>
<feature type="transmembrane region" description="Helical" evidence="9">
    <location>
        <begin position="116"/>
        <end position="140"/>
    </location>
</feature>
<dbReference type="SUPFAM" id="SSF55874">
    <property type="entry name" value="ATPase domain of HSP90 chaperone/DNA topoisomerase II/histidine kinase"/>
    <property type="match status" value="1"/>
</dbReference>
<dbReference type="GO" id="GO:0000155">
    <property type="term" value="F:phosphorelay sensor kinase activity"/>
    <property type="evidence" value="ECO:0007669"/>
    <property type="project" value="InterPro"/>
</dbReference>
<evidence type="ECO:0000313" key="13">
    <source>
        <dbReference type="EMBL" id="MBA9001774.1"/>
    </source>
</evidence>
<protein>
    <recommendedName>
        <fullName evidence="2">histidine kinase</fullName>
        <ecNumber evidence="2">2.7.13.3</ecNumber>
    </recommendedName>
</protein>
<dbReference type="Gene3D" id="1.20.5.1930">
    <property type="match status" value="1"/>
</dbReference>
<keyword evidence="5" id="KW-0547">Nucleotide-binding</keyword>
<dbReference type="EC" id="2.7.13.3" evidence="2"/>
<keyword evidence="6 13" id="KW-0418">Kinase</keyword>
<dbReference type="Gene3D" id="3.30.565.10">
    <property type="entry name" value="Histidine kinase-like ATPase, C-terminal domain"/>
    <property type="match status" value="1"/>
</dbReference>
<keyword evidence="9" id="KW-0812">Transmembrane</keyword>
<evidence type="ECO:0000259" key="12">
    <source>
        <dbReference type="Pfam" id="PF13796"/>
    </source>
</evidence>
<dbReference type="CDD" id="cd16917">
    <property type="entry name" value="HATPase_UhpB-NarQ-NarX-like"/>
    <property type="match status" value="1"/>
</dbReference>
<feature type="transmembrane region" description="Helical" evidence="9">
    <location>
        <begin position="160"/>
        <end position="179"/>
    </location>
</feature>
<keyword evidence="9" id="KW-0472">Membrane</keyword>
<keyword evidence="9" id="KW-1133">Transmembrane helix</keyword>
<comment type="caution">
    <text evidence="13">The sequence shown here is derived from an EMBL/GenBank/DDBJ whole genome shotgun (WGS) entry which is preliminary data.</text>
</comment>
<accession>A0A7W3MTT4</accession>
<feature type="domain" description="Histidine kinase/HSP90-like ATPase" evidence="10">
    <location>
        <begin position="334"/>
        <end position="415"/>
    </location>
</feature>
<dbReference type="RefSeq" id="WP_182703976.1">
    <property type="nucleotide sequence ID" value="NZ_JACJII010000001.1"/>
</dbReference>
<organism evidence="13 14">
    <name type="scientific">Thermomonospora cellulosilytica</name>
    <dbReference type="NCBI Taxonomy" id="1411118"/>
    <lineage>
        <taxon>Bacteria</taxon>
        <taxon>Bacillati</taxon>
        <taxon>Actinomycetota</taxon>
        <taxon>Actinomycetes</taxon>
        <taxon>Streptosporangiales</taxon>
        <taxon>Thermomonosporaceae</taxon>
        <taxon>Thermomonospora</taxon>
    </lineage>
</organism>
<evidence type="ECO:0000313" key="14">
    <source>
        <dbReference type="Proteomes" id="UP000539313"/>
    </source>
</evidence>
<comment type="catalytic activity">
    <reaction evidence="1">
        <text>ATP + protein L-histidine = ADP + protein N-phospho-L-histidine.</text>
        <dbReference type="EC" id="2.7.13.3"/>
    </reaction>
</comment>
<dbReference type="Pfam" id="PF13796">
    <property type="entry name" value="Sensor"/>
    <property type="match status" value="1"/>
</dbReference>
<dbReference type="GO" id="GO:0046983">
    <property type="term" value="F:protein dimerization activity"/>
    <property type="evidence" value="ECO:0007669"/>
    <property type="project" value="InterPro"/>
</dbReference>